<dbReference type="InterPro" id="IPR006566">
    <property type="entry name" value="FBD"/>
</dbReference>
<dbReference type="Pfam" id="PF08387">
    <property type="entry name" value="FBD"/>
    <property type="match status" value="1"/>
</dbReference>
<dbReference type="InterPro" id="IPR050232">
    <property type="entry name" value="FBL13/AtMIF1-like"/>
</dbReference>
<keyword evidence="3" id="KW-1185">Reference proteome</keyword>
<dbReference type="Gene3D" id="3.80.10.10">
    <property type="entry name" value="Ribonuclease Inhibitor"/>
    <property type="match status" value="1"/>
</dbReference>
<proteinExistence type="predicted"/>
<dbReference type="Proteomes" id="UP000836841">
    <property type="component" value="Chromosome 1"/>
</dbReference>
<dbReference type="AlphaFoldDB" id="A0AAU9R6Z8"/>
<feature type="domain" description="F-box" evidence="1">
    <location>
        <begin position="22"/>
        <end position="58"/>
    </location>
</feature>
<name>A0AAU9R6Z8_THLAR</name>
<dbReference type="SUPFAM" id="SSF52047">
    <property type="entry name" value="RNI-like"/>
    <property type="match status" value="1"/>
</dbReference>
<dbReference type="EMBL" id="OU466857">
    <property type="protein sequence ID" value="CAH2035012.1"/>
    <property type="molecule type" value="Genomic_DNA"/>
</dbReference>
<dbReference type="InterPro" id="IPR053781">
    <property type="entry name" value="F-box_AtFBL13-like"/>
</dbReference>
<dbReference type="InterPro" id="IPR055411">
    <property type="entry name" value="LRR_FXL15/At3g58940/PEG3-like"/>
</dbReference>
<dbReference type="InterPro" id="IPR001810">
    <property type="entry name" value="F-box_dom"/>
</dbReference>
<dbReference type="Gene3D" id="1.20.1280.50">
    <property type="match status" value="1"/>
</dbReference>
<dbReference type="SUPFAM" id="SSF81383">
    <property type="entry name" value="F-box domain"/>
    <property type="match status" value="1"/>
</dbReference>
<dbReference type="PANTHER" id="PTHR31900:SF25">
    <property type="entry name" value="FBD DOMAIN-CONTAINING PROTEIN"/>
    <property type="match status" value="1"/>
</dbReference>
<dbReference type="Pfam" id="PF00646">
    <property type="entry name" value="F-box"/>
    <property type="match status" value="1"/>
</dbReference>
<dbReference type="InterPro" id="IPR036047">
    <property type="entry name" value="F-box-like_dom_sf"/>
</dbReference>
<evidence type="ECO:0000313" key="2">
    <source>
        <dbReference type="EMBL" id="CAH2035012.1"/>
    </source>
</evidence>
<organism evidence="2 3">
    <name type="scientific">Thlaspi arvense</name>
    <name type="common">Field penny-cress</name>
    <dbReference type="NCBI Taxonomy" id="13288"/>
    <lineage>
        <taxon>Eukaryota</taxon>
        <taxon>Viridiplantae</taxon>
        <taxon>Streptophyta</taxon>
        <taxon>Embryophyta</taxon>
        <taxon>Tracheophyta</taxon>
        <taxon>Spermatophyta</taxon>
        <taxon>Magnoliopsida</taxon>
        <taxon>eudicotyledons</taxon>
        <taxon>Gunneridae</taxon>
        <taxon>Pentapetalae</taxon>
        <taxon>rosids</taxon>
        <taxon>malvids</taxon>
        <taxon>Brassicales</taxon>
        <taxon>Brassicaceae</taxon>
        <taxon>Thlaspideae</taxon>
        <taxon>Thlaspi</taxon>
    </lineage>
</organism>
<evidence type="ECO:0000259" key="1">
    <source>
        <dbReference type="PROSITE" id="PS50181"/>
    </source>
</evidence>
<dbReference type="InterPro" id="IPR032675">
    <property type="entry name" value="LRR_dom_sf"/>
</dbReference>
<dbReference type="PANTHER" id="PTHR31900">
    <property type="entry name" value="F-BOX/RNI SUPERFAMILY PROTEIN-RELATED"/>
    <property type="match status" value="1"/>
</dbReference>
<dbReference type="PROSITE" id="PS50181">
    <property type="entry name" value="FBOX"/>
    <property type="match status" value="1"/>
</dbReference>
<reference evidence="2 3" key="1">
    <citation type="submission" date="2022-03" db="EMBL/GenBank/DDBJ databases">
        <authorList>
            <person name="Nunn A."/>
            <person name="Chopra R."/>
            <person name="Nunn A."/>
            <person name="Contreras Garrido A."/>
        </authorList>
    </citation>
    <scope>NUCLEOTIDE SEQUENCE [LARGE SCALE GENOMIC DNA]</scope>
</reference>
<evidence type="ECO:0000313" key="3">
    <source>
        <dbReference type="Proteomes" id="UP000836841"/>
    </source>
</evidence>
<dbReference type="CDD" id="cd22160">
    <property type="entry name" value="F-box_AtFBL13-like"/>
    <property type="match status" value="1"/>
</dbReference>
<dbReference type="Pfam" id="PF24758">
    <property type="entry name" value="LRR_At5g56370"/>
    <property type="match status" value="1"/>
</dbReference>
<dbReference type="SMART" id="SM00579">
    <property type="entry name" value="FBD"/>
    <property type="match status" value="1"/>
</dbReference>
<accession>A0AAU9R6Z8</accession>
<sequence length="459" mass="52475">MMFGRGESKQSCSRGLSQRLKEDMISSLPDPLISQILSHLPTKEAVCTSVLSTRWKSLWLWVPELDLDFYQFPDFNAFVSFGHRVFDSNRVSFIRKVKLDVEDGVNADESYNLKSWIDSAVNRKIQHLDVRSPEVDYFYQMPISLYICETLVFLKIQWVSLPDAELFFSLPCLKTMHLIKVQYPNEAALETLVSSCPVLEELEISLARNDAELLRVQSRSLKSLTFIRVSPFQFQSDSVSGVVVDAPLLRFLSIYDYESDSFHVNNLESNIAKLEIVVNFGLEPFDEASVSARRRRCRIRSFLPGILRVRDMKIDAGTFKVIHEYTKLEPRPQFRCMSRLFVTICVSDLKCLPTFLESCPNLKSLVLAIDDYGEMSCEEMDQISGYSSVPECFLQSLEFVDFVTPISGYAAEMKLVKYFLENSAVLKTLTLHVNHDGSIDYEKLLKIPRGSSTCQVVLI</sequence>
<gene>
    <name evidence="2" type="ORF">TAV2_LOCUS511</name>
</gene>
<protein>
    <recommendedName>
        <fullName evidence="1">F-box domain-containing protein</fullName>
    </recommendedName>
</protein>